<dbReference type="InterPro" id="IPR036286">
    <property type="entry name" value="LexA/Signal_pep-like_sf"/>
</dbReference>
<dbReference type="Proteomes" id="UP000036045">
    <property type="component" value="Unassembled WGS sequence"/>
</dbReference>
<name>A0A0J1IMQ2_NIACI</name>
<dbReference type="PATRIC" id="fig|1397.4.peg.4088"/>
<dbReference type="AlphaFoldDB" id="A0A0J1IMQ2"/>
<dbReference type="PANTHER" id="PTHR33516:SF2">
    <property type="entry name" value="LEXA REPRESSOR-RELATED"/>
    <property type="match status" value="1"/>
</dbReference>
<accession>A0A0J1IMQ2</accession>
<dbReference type="SMART" id="SM00530">
    <property type="entry name" value="HTH_XRE"/>
    <property type="match status" value="1"/>
</dbReference>
<sequence>MGEKENLKQIMAKNIKKYLDRMGKNQTDLARDLNIPETTVSNWMKGNTYPRIDKIQLMADYFGIYRSDLTEDKPNNLYSTTTELVKVPILGTIACGDPIYVEENFVGYRYESPENLPQGEIYYLDAKGDSMEPTIPDGSSVMIRQQSDVENGEIAAVLVNGDTEATLKRVKKLGGLVMLMPENPAYEPIIVNKENPARIIGKAIRFTVDL</sequence>
<dbReference type="CDD" id="cd00093">
    <property type="entry name" value="HTH_XRE"/>
    <property type="match status" value="1"/>
</dbReference>
<feature type="domain" description="HTH cro/C1-type" evidence="1">
    <location>
        <begin position="15"/>
        <end position="69"/>
    </location>
</feature>
<dbReference type="EMBL" id="LDPH01000004">
    <property type="protein sequence ID" value="KLV27261.1"/>
    <property type="molecule type" value="Genomic_DNA"/>
</dbReference>
<dbReference type="Pfam" id="PF01381">
    <property type="entry name" value="HTH_3"/>
    <property type="match status" value="1"/>
</dbReference>
<dbReference type="OrthoDB" id="194368at2"/>
<proteinExistence type="predicted"/>
<dbReference type="InterPro" id="IPR039418">
    <property type="entry name" value="LexA-like"/>
</dbReference>
<protein>
    <submittedName>
        <fullName evidence="2">XRE family transcriptional regulator</fullName>
    </submittedName>
</protein>
<dbReference type="CDD" id="cd06529">
    <property type="entry name" value="S24_LexA-like"/>
    <property type="match status" value="1"/>
</dbReference>
<dbReference type="PROSITE" id="PS50943">
    <property type="entry name" value="HTH_CROC1"/>
    <property type="match status" value="1"/>
</dbReference>
<dbReference type="GO" id="GO:0003677">
    <property type="term" value="F:DNA binding"/>
    <property type="evidence" value="ECO:0007669"/>
    <property type="project" value="InterPro"/>
</dbReference>
<dbReference type="InterPro" id="IPR015927">
    <property type="entry name" value="Peptidase_S24_S26A/B/C"/>
</dbReference>
<dbReference type="InterPro" id="IPR001387">
    <property type="entry name" value="Cro/C1-type_HTH"/>
</dbReference>
<dbReference type="Gene3D" id="2.10.109.10">
    <property type="entry name" value="Umud Fragment, subunit A"/>
    <property type="match status" value="1"/>
</dbReference>
<dbReference type="Gene3D" id="1.10.260.40">
    <property type="entry name" value="lambda repressor-like DNA-binding domains"/>
    <property type="match status" value="1"/>
</dbReference>
<dbReference type="PANTHER" id="PTHR33516">
    <property type="entry name" value="LEXA REPRESSOR"/>
    <property type="match status" value="1"/>
</dbReference>
<dbReference type="RefSeq" id="WP_047941243.1">
    <property type="nucleotide sequence ID" value="NZ_LDPH01000004.1"/>
</dbReference>
<evidence type="ECO:0000313" key="2">
    <source>
        <dbReference type="EMBL" id="KLV27261.1"/>
    </source>
</evidence>
<dbReference type="SUPFAM" id="SSF51306">
    <property type="entry name" value="LexA/Signal peptidase"/>
    <property type="match status" value="1"/>
</dbReference>
<keyword evidence="3" id="KW-1185">Reference proteome</keyword>
<evidence type="ECO:0000313" key="3">
    <source>
        <dbReference type="Proteomes" id="UP000036045"/>
    </source>
</evidence>
<dbReference type="InterPro" id="IPR050077">
    <property type="entry name" value="LexA_repressor"/>
</dbReference>
<organism evidence="2 3">
    <name type="scientific">Niallia circulans</name>
    <name type="common">Bacillus circulans</name>
    <dbReference type="NCBI Taxonomy" id="1397"/>
    <lineage>
        <taxon>Bacteria</taxon>
        <taxon>Bacillati</taxon>
        <taxon>Bacillota</taxon>
        <taxon>Bacilli</taxon>
        <taxon>Bacillales</taxon>
        <taxon>Bacillaceae</taxon>
        <taxon>Niallia</taxon>
    </lineage>
</organism>
<dbReference type="SUPFAM" id="SSF47413">
    <property type="entry name" value="lambda repressor-like DNA-binding domains"/>
    <property type="match status" value="1"/>
</dbReference>
<dbReference type="Pfam" id="PF00717">
    <property type="entry name" value="Peptidase_S24"/>
    <property type="match status" value="1"/>
</dbReference>
<evidence type="ECO:0000259" key="1">
    <source>
        <dbReference type="PROSITE" id="PS50943"/>
    </source>
</evidence>
<comment type="caution">
    <text evidence="2">The sequence shown here is derived from an EMBL/GenBank/DDBJ whole genome shotgun (WGS) entry which is preliminary data.</text>
</comment>
<gene>
    <name evidence="2" type="ORF">ABW02_07015</name>
</gene>
<dbReference type="InterPro" id="IPR010982">
    <property type="entry name" value="Lambda_DNA-bd_dom_sf"/>
</dbReference>
<reference evidence="2 3" key="1">
    <citation type="submission" date="2015-05" db="EMBL/GenBank/DDBJ databases">
        <title>Whole genome sequence and identification of bacterial endophytes from Costus igneus.</title>
        <authorList>
            <person name="Lee Y.P."/>
            <person name="Gan H.M."/>
            <person name="Eng W."/>
            <person name="Wheatley M.S."/>
            <person name="Caraballo A."/>
            <person name="Polter S."/>
            <person name="Savka M.A."/>
            <person name="Hudson A.O."/>
        </authorList>
    </citation>
    <scope>NUCLEOTIDE SEQUENCE [LARGE SCALE GENOMIC DNA]</scope>
    <source>
        <strain evidence="2 3">RIT379</strain>
    </source>
</reference>